<evidence type="ECO:0000313" key="1">
    <source>
        <dbReference type="EMBL" id="CAK9279130.1"/>
    </source>
</evidence>
<protein>
    <submittedName>
        <fullName evidence="1">Uncharacterized protein</fullName>
    </submittedName>
</protein>
<reference evidence="1" key="1">
    <citation type="submission" date="2024-02" db="EMBL/GenBank/DDBJ databases">
        <authorList>
            <consortium name="ELIXIR-Norway"/>
            <consortium name="Elixir Norway"/>
        </authorList>
    </citation>
    <scope>NUCLEOTIDE SEQUENCE</scope>
</reference>
<proteinExistence type="predicted"/>
<evidence type="ECO:0000313" key="2">
    <source>
        <dbReference type="Proteomes" id="UP001497444"/>
    </source>
</evidence>
<dbReference type="EMBL" id="OZ020104">
    <property type="protein sequence ID" value="CAK9279130.1"/>
    <property type="molecule type" value="Genomic_DNA"/>
</dbReference>
<keyword evidence="2" id="KW-1185">Reference proteome</keyword>
<name>A0ABP0XNC7_9BRYO</name>
<gene>
    <name evidence="1" type="ORF">CSSPJE1EN1_LOCUS24608</name>
</gene>
<organism evidence="1 2">
    <name type="scientific">Sphagnum jensenii</name>
    <dbReference type="NCBI Taxonomy" id="128206"/>
    <lineage>
        <taxon>Eukaryota</taxon>
        <taxon>Viridiplantae</taxon>
        <taxon>Streptophyta</taxon>
        <taxon>Embryophyta</taxon>
        <taxon>Bryophyta</taxon>
        <taxon>Sphagnophytina</taxon>
        <taxon>Sphagnopsida</taxon>
        <taxon>Sphagnales</taxon>
        <taxon>Sphagnaceae</taxon>
        <taxon>Sphagnum</taxon>
    </lineage>
</organism>
<accession>A0ABP0XNC7</accession>
<dbReference type="Proteomes" id="UP001497444">
    <property type="component" value="Chromosome 9"/>
</dbReference>
<sequence length="124" mass="13234">MKAKGNACITASSAAMHTSVEEKKGFCCKTCVSMAEKLFYNRHANATPIPYRSSYRCYHPNENGCIMVAYQGNGGGGGGIAKCSKNAATATACRKRSVNSQSRTEQGLTKPRYVVRVTTLLTGG</sequence>